<sequence length="167" mass="18936">MSAVTKSDPKTYIFNHTMFRVKDPKASIAFYENVLGMECFRRADGPDFTNYFLGYPSGFGANANASLEEKAELMTTREAVLELCHNHGTENDPDFKYHSGNEEPGRGFGHICIAVDDLEAACRRFDELGVKFKKRPEEGRMRHIAFIYDPDHYFVEILAKRGLTNAA</sequence>
<organism evidence="11 12">
    <name type="scientific">Apiotrichum porosum</name>
    <dbReference type="NCBI Taxonomy" id="105984"/>
    <lineage>
        <taxon>Eukaryota</taxon>
        <taxon>Fungi</taxon>
        <taxon>Dikarya</taxon>
        <taxon>Basidiomycota</taxon>
        <taxon>Agaricomycotina</taxon>
        <taxon>Tremellomycetes</taxon>
        <taxon>Trichosporonales</taxon>
        <taxon>Trichosporonaceae</taxon>
        <taxon>Apiotrichum</taxon>
    </lineage>
</organism>
<dbReference type="CDD" id="cd07233">
    <property type="entry name" value="GlxI_Zn"/>
    <property type="match status" value="1"/>
</dbReference>
<dbReference type="GeneID" id="39592969"/>
<comment type="cofactor">
    <cofactor evidence="8">
        <name>Zn(2+)</name>
        <dbReference type="ChEBI" id="CHEBI:29105"/>
    </cofactor>
    <text evidence="8">Binds 1 zinc ion per subunit. In the homodimer, two zinc ions are bound between subunits.</text>
</comment>
<dbReference type="UniPathway" id="UPA00619">
    <property type="reaction ID" value="UER00675"/>
</dbReference>
<evidence type="ECO:0000256" key="6">
    <source>
        <dbReference type="ARBA" id="ARBA00023239"/>
    </source>
</evidence>
<evidence type="ECO:0000313" key="12">
    <source>
        <dbReference type="Proteomes" id="UP000279236"/>
    </source>
</evidence>
<comment type="pathway">
    <text evidence="1 9">Secondary metabolite metabolism; methylglyoxal degradation; (R)-lactate from methylglyoxal: step 1/2.</text>
</comment>
<comment type="similarity">
    <text evidence="2 9">Belongs to the glyoxalase I family.</text>
</comment>
<dbReference type="PROSITE" id="PS00935">
    <property type="entry name" value="GLYOXALASE_I_2"/>
    <property type="match status" value="1"/>
</dbReference>
<accession>A0A427XQ64</accession>
<evidence type="ECO:0000256" key="9">
    <source>
        <dbReference type="RuleBase" id="RU361179"/>
    </source>
</evidence>
<dbReference type="SUPFAM" id="SSF54593">
    <property type="entry name" value="Glyoxalase/Bleomycin resistance protein/Dihydroxybiphenyl dioxygenase"/>
    <property type="match status" value="1"/>
</dbReference>
<dbReference type="GO" id="GO:0004462">
    <property type="term" value="F:lactoylglutathione lyase activity"/>
    <property type="evidence" value="ECO:0007669"/>
    <property type="project" value="UniProtKB-UniRule"/>
</dbReference>
<feature type="domain" description="VOC" evidence="10">
    <location>
        <begin position="13"/>
        <end position="160"/>
    </location>
</feature>
<keyword evidence="5 8" id="KW-0862">Zinc</keyword>
<feature type="binding site" evidence="8">
    <location>
        <position position="156"/>
    </location>
    <ligand>
        <name>Zn(2+)</name>
        <dbReference type="ChEBI" id="CHEBI:29105"/>
        <note>ligand shared between dimeric partners</note>
    </ligand>
</feature>
<reference evidence="11 12" key="1">
    <citation type="submission" date="2018-11" db="EMBL/GenBank/DDBJ databases">
        <title>Genome sequence of Apiotrichum porosum DSM 27194.</title>
        <authorList>
            <person name="Aliyu H."/>
            <person name="Gorte O."/>
            <person name="Ochsenreither K."/>
        </authorList>
    </citation>
    <scope>NUCLEOTIDE SEQUENCE [LARGE SCALE GENOMIC DNA]</scope>
    <source>
        <strain evidence="11 12">DSM 27194</strain>
    </source>
</reference>
<dbReference type="InterPro" id="IPR004360">
    <property type="entry name" value="Glyas_Fos-R_dOase_dom"/>
</dbReference>
<dbReference type="PROSITE" id="PS51819">
    <property type="entry name" value="VOC"/>
    <property type="match status" value="1"/>
</dbReference>
<proteinExistence type="inferred from homology"/>
<feature type="binding site" evidence="8">
    <location>
        <position position="82"/>
    </location>
    <ligand>
        <name>Zn(2+)</name>
        <dbReference type="ChEBI" id="CHEBI:29105"/>
        <note>ligand shared between dimeric partners</note>
    </ligand>
</feature>
<dbReference type="NCBIfam" id="TIGR00068">
    <property type="entry name" value="glyox_I"/>
    <property type="match status" value="1"/>
</dbReference>
<dbReference type="InterPro" id="IPR004361">
    <property type="entry name" value="Glyoxalase_1"/>
</dbReference>
<dbReference type="Pfam" id="PF00903">
    <property type="entry name" value="Glyoxalase"/>
    <property type="match status" value="1"/>
</dbReference>
<feature type="active site" description="Proton donor/acceptor" evidence="7">
    <location>
        <position position="156"/>
    </location>
</feature>
<dbReference type="STRING" id="105984.A0A427XQ64"/>
<name>A0A427XQ64_9TREE</name>
<evidence type="ECO:0000256" key="7">
    <source>
        <dbReference type="PIRSR" id="PIRSR604361-1"/>
    </source>
</evidence>
<dbReference type="PANTHER" id="PTHR10374">
    <property type="entry name" value="LACTOYLGLUTATHIONE LYASE GLYOXALASE I"/>
    <property type="match status" value="1"/>
</dbReference>
<evidence type="ECO:0000256" key="1">
    <source>
        <dbReference type="ARBA" id="ARBA00005008"/>
    </source>
</evidence>
<comment type="caution">
    <text evidence="11">The sequence shown here is derived from an EMBL/GenBank/DDBJ whole genome shotgun (WGS) entry which is preliminary data.</text>
</comment>
<evidence type="ECO:0000259" key="10">
    <source>
        <dbReference type="PROSITE" id="PS51819"/>
    </source>
</evidence>
<comment type="catalytic activity">
    <reaction evidence="9">
        <text>(R)-S-lactoylglutathione = methylglyoxal + glutathione</text>
        <dbReference type="Rhea" id="RHEA:19069"/>
        <dbReference type="ChEBI" id="CHEBI:17158"/>
        <dbReference type="ChEBI" id="CHEBI:57474"/>
        <dbReference type="ChEBI" id="CHEBI:57925"/>
        <dbReference type="EC" id="4.4.1.5"/>
    </reaction>
</comment>
<evidence type="ECO:0000256" key="8">
    <source>
        <dbReference type="PIRSR" id="PIRSR604361-3"/>
    </source>
</evidence>
<dbReference type="EMBL" id="RSCE01000007">
    <property type="protein sequence ID" value="RSH80994.1"/>
    <property type="molecule type" value="Genomic_DNA"/>
</dbReference>
<evidence type="ECO:0000256" key="4">
    <source>
        <dbReference type="ARBA" id="ARBA00022723"/>
    </source>
</evidence>
<evidence type="ECO:0000256" key="3">
    <source>
        <dbReference type="ARBA" id="ARBA00012081"/>
    </source>
</evidence>
<feature type="binding site" evidence="8">
    <location>
        <position position="110"/>
    </location>
    <ligand>
        <name>Zn(2+)</name>
        <dbReference type="ChEBI" id="CHEBI:29105"/>
        <note>ligand shared between dimeric partners</note>
    </ligand>
</feature>
<evidence type="ECO:0000256" key="2">
    <source>
        <dbReference type="ARBA" id="ARBA00010363"/>
    </source>
</evidence>
<evidence type="ECO:0000313" key="11">
    <source>
        <dbReference type="EMBL" id="RSH80994.1"/>
    </source>
</evidence>
<dbReference type="AlphaFoldDB" id="A0A427XQ64"/>
<dbReference type="OrthoDB" id="16820at2759"/>
<dbReference type="Gene3D" id="3.10.180.10">
    <property type="entry name" value="2,3-Dihydroxybiphenyl 1,2-Dioxygenase, domain 1"/>
    <property type="match status" value="1"/>
</dbReference>
<dbReference type="GO" id="GO:0046872">
    <property type="term" value="F:metal ion binding"/>
    <property type="evidence" value="ECO:0007669"/>
    <property type="project" value="UniProtKB-UniRule"/>
</dbReference>
<keyword evidence="12" id="KW-1185">Reference proteome</keyword>
<protein>
    <recommendedName>
        <fullName evidence="3 9">Lactoylglutathione lyase</fullName>
        <ecNumber evidence="3 9">4.4.1.5</ecNumber>
    </recommendedName>
    <alternativeName>
        <fullName evidence="9">Glyoxalase I</fullName>
    </alternativeName>
</protein>
<dbReference type="PANTHER" id="PTHR10374:SF30">
    <property type="entry name" value="LACTOYLGLUTATHIONE LYASE"/>
    <property type="match status" value="1"/>
</dbReference>
<gene>
    <name evidence="11" type="primary">GLO1</name>
    <name evidence="11" type="ORF">EHS24_008426</name>
</gene>
<dbReference type="PROSITE" id="PS00934">
    <property type="entry name" value="GLYOXALASE_I_1"/>
    <property type="match status" value="1"/>
</dbReference>
<dbReference type="RefSeq" id="XP_028475713.1">
    <property type="nucleotide sequence ID" value="XM_028623739.1"/>
</dbReference>
<dbReference type="EC" id="4.4.1.5" evidence="3 9"/>
<dbReference type="InterPro" id="IPR037523">
    <property type="entry name" value="VOC_core"/>
</dbReference>
<keyword evidence="6 9" id="KW-0456">Lyase</keyword>
<dbReference type="Proteomes" id="UP000279236">
    <property type="component" value="Unassembled WGS sequence"/>
</dbReference>
<dbReference type="InterPro" id="IPR018146">
    <property type="entry name" value="Glyoxalase_1_CS"/>
</dbReference>
<comment type="function">
    <text evidence="9">Catalyzes the conversion of hemimercaptal, formed from methylglyoxal and glutathione, to S-lactoylglutathione.</text>
</comment>
<dbReference type="InterPro" id="IPR029068">
    <property type="entry name" value="Glyas_Bleomycin-R_OHBP_Dase"/>
</dbReference>
<keyword evidence="4 8" id="KW-0479">Metal-binding</keyword>
<evidence type="ECO:0000256" key="5">
    <source>
        <dbReference type="ARBA" id="ARBA00022833"/>
    </source>
</evidence>